<proteinExistence type="predicted"/>
<accession>A0A1I8HPA6</accession>
<protein>
    <submittedName>
        <fullName evidence="2">Transposase</fullName>
    </submittedName>
</protein>
<dbReference type="WBParaSite" id="maker-uti_cns_0007206-snap-gene-0.2-mRNA-1">
    <property type="protein sequence ID" value="maker-uti_cns_0007206-snap-gene-0.2-mRNA-1"/>
    <property type="gene ID" value="maker-uti_cns_0007206-snap-gene-0.2"/>
</dbReference>
<evidence type="ECO:0000313" key="1">
    <source>
        <dbReference type="Proteomes" id="UP000095280"/>
    </source>
</evidence>
<name>A0A1I8HPA6_9PLAT</name>
<dbReference type="Proteomes" id="UP000095280">
    <property type="component" value="Unplaced"/>
</dbReference>
<organism evidence="1 2">
    <name type="scientific">Macrostomum lignano</name>
    <dbReference type="NCBI Taxonomy" id="282301"/>
    <lineage>
        <taxon>Eukaryota</taxon>
        <taxon>Metazoa</taxon>
        <taxon>Spiralia</taxon>
        <taxon>Lophotrochozoa</taxon>
        <taxon>Platyhelminthes</taxon>
        <taxon>Rhabditophora</taxon>
        <taxon>Macrostomorpha</taxon>
        <taxon>Macrostomida</taxon>
        <taxon>Macrostomidae</taxon>
        <taxon>Macrostomum</taxon>
    </lineage>
</organism>
<keyword evidence="1" id="KW-1185">Reference proteome</keyword>
<sequence length="26" mass="3065">MALKTELARVTCRRICQWPKVQYAAQ</sequence>
<evidence type="ECO:0000313" key="2">
    <source>
        <dbReference type="WBParaSite" id="maker-uti_cns_0007206-snap-gene-0.2-mRNA-1"/>
    </source>
</evidence>
<dbReference type="AlphaFoldDB" id="A0A1I8HPA6"/>
<reference evidence="2" key="1">
    <citation type="submission" date="2016-11" db="UniProtKB">
        <authorList>
            <consortium name="WormBaseParasite"/>
        </authorList>
    </citation>
    <scope>IDENTIFICATION</scope>
</reference>